<dbReference type="PROSITE" id="PS51819">
    <property type="entry name" value="VOC"/>
    <property type="match status" value="2"/>
</dbReference>
<organism evidence="2">
    <name type="scientific">Streptomyces sp. R33</name>
    <dbReference type="NCBI Taxonomy" id="3238629"/>
    <lineage>
        <taxon>Bacteria</taxon>
        <taxon>Bacillati</taxon>
        <taxon>Actinomycetota</taxon>
        <taxon>Actinomycetes</taxon>
        <taxon>Kitasatosporales</taxon>
        <taxon>Streptomycetaceae</taxon>
        <taxon>Streptomyces</taxon>
    </lineage>
</organism>
<dbReference type="InterPro" id="IPR037523">
    <property type="entry name" value="VOC_core"/>
</dbReference>
<dbReference type="PANTHER" id="PTHR33993:SF10">
    <property type="entry name" value="CONSERVED PROTEIN"/>
    <property type="match status" value="1"/>
</dbReference>
<feature type="domain" description="VOC" evidence="1">
    <location>
        <begin position="10"/>
        <end position="123"/>
    </location>
</feature>
<dbReference type="Gene3D" id="3.10.180.10">
    <property type="entry name" value="2,3-Dihydroxybiphenyl 1,2-Dioxygenase, domain 1"/>
    <property type="match status" value="2"/>
</dbReference>
<dbReference type="Pfam" id="PF00903">
    <property type="entry name" value="Glyoxalase"/>
    <property type="match status" value="2"/>
</dbReference>
<dbReference type="CDD" id="cd07247">
    <property type="entry name" value="SgaA_N_like"/>
    <property type="match status" value="2"/>
</dbReference>
<dbReference type="SUPFAM" id="SSF54593">
    <property type="entry name" value="Glyoxalase/Bleomycin resistance protein/Dihydroxybiphenyl dioxygenase"/>
    <property type="match status" value="2"/>
</dbReference>
<reference evidence="2" key="1">
    <citation type="submission" date="2024-08" db="EMBL/GenBank/DDBJ databases">
        <authorList>
            <person name="Yu S.T."/>
        </authorList>
    </citation>
    <scope>NUCLEOTIDE SEQUENCE</scope>
    <source>
        <strain evidence="2">R33</strain>
    </source>
</reference>
<dbReference type="InterPro" id="IPR004360">
    <property type="entry name" value="Glyas_Fos-R_dOase_dom"/>
</dbReference>
<dbReference type="InterPro" id="IPR029068">
    <property type="entry name" value="Glyas_Bleomycin-R_OHBP_Dase"/>
</dbReference>
<sequence length="263" mass="27545">MLGTDFRIGSPVWLDLGSPDTDGAAAFYSSVFGWSFTALGPEAGGYGFFQVDGKTVAALGPLTEDGAKSAWMVHFMSPDVQATVKAVQSGGGKIRMEPMDVMGEGWLAQATDPQGAEFAIWQPGKTGGLGKVSEENTLIWAELHVPDPAAALTFYDGVFGWRSQDMEAPGMTYRVLSLKDGDQQQTSFGGIAPMGEGAGGGVEKPRWVPYFNVADVDATVSAASGNGGSVLMPAADVPDVGRIAWVADPYGAVFALLKPNPQM</sequence>
<feature type="domain" description="VOC" evidence="1">
    <location>
        <begin position="137"/>
        <end position="259"/>
    </location>
</feature>
<dbReference type="AlphaFoldDB" id="A0AB39Y6E5"/>
<proteinExistence type="predicted"/>
<dbReference type="InterPro" id="IPR052164">
    <property type="entry name" value="Anthracycline_SecMetBiosynth"/>
</dbReference>
<gene>
    <name evidence="2" type="ORF">AB5J51_22965</name>
</gene>
<dbReference type="EMBL" id="CP165727">
    <property type="protein sequence ID" value="XDV65600.1"/>
    <property type="molecule type" value="Genomic_DNA"/>
</dbReference>
<accession>A0AB39Y6E5</accession>
<name>A0AB39Y6E5_9ACTN</name>
<dbReference type="PANTHER" id="PTHR33993">
    <property type="entry name" value="GLYOXALASE-RELATED"/>
    <property type="match status" value="1"/>
</dbReference>
<evidence type="ECO:0000259" key="1">
    <source>
        <dbReference type="PROSITE" id="PS51819"/>
    </source>
</evidence>
<protein>
    <submittedName>
        <fullName evidence="2">VOC family protein</fullName>
    </submittedName>
</protein>
<dbReference type="RefSeq" id="WP_053786475.1">
    <property type="nucleotide sequence ID" value="NZ_CP165727.1"/>
</dbReference>
<evidence type="ECO:0000313" key="2">
    <source>
        <dbReference type="EMBL" id="XDV65600.1"/>
    </source>
</evidence>